<name>A0A0N0GVH3_9ACTN</name>
<dbReference type="EMBL" id="LGKG01000188">
    <property type="protein sequence ID" value="KPC59202.1"/>
    <property type="molecule type" value="Genomic_DNA"/>
</dbReference>
<dbReference type="RefSeq" id="WP_053927693.1">
    <property type="nucleotide sequence ID" value="NZ_LGKG01000188.1"/>
</dbReference>
<dbReference type="Pfam" id="PF00440">
    <property type="entry name" value="TetR_N"/>
    <property type="match status" value="1"/>
</dbReference>
<dbReference type="PATRIC" id="fig|66876.3.peg.7912"/>
<dbReference type="InterPro" id="IPR050624">
    <property type="entry name" value="HTH-type_Tx_Regulator"/>
</dbReference>
<evidence type="ECO:0000256" key="1">
    <source>
        <dbReference type="ARBA" id="ARBA00023125"/>
    </source>
</evidence>
<feature type="DNA-binding region" description="H-T-H motif" evidence="2">
    <location>
        <begin position="45"/>
        <end position="64"/>
    </location>
</feature>
<sequence length="215" mass="23182">MPNQLDTTDGPASANRFERRRARTRQALIAAARQILAETGETSASIQDIAERADVGFGTFYNHFETKNDLFDAAVGDALEEYGQLLDSVTKCIDDPAAVFATSIRLTLRLAASHPEITQILRLRGLPHINAATGLGPRAVRDLEVGKASGRFTFEDPLVALSAVGGALIGLLQLNSVRDLGAEAGEHMAEMILRMLGLRADEAHEISTRPLPELP</sequence>
<dbReference type="PANTHER" id="PTHR43479:SF11">
    <property type="entry name" value="ACREF_ENVCD OPERON REPRESSOR-RELATED"/>
    <property type="match status" value="1"/>
</dbReference>
<feature type="domain" description="HTH tetR-type" evidence="3">
    <location>
        <begin position="22"/>
        <end position="82"/>
    </location>
</feature>
<reference evidence="5" key="1">
    <citation type="submission" date="2015-07" db="EMBL/GenBank/DDBJ databases">
        <authorList>
            <person name="Ju K.-S."/>
            <person name="Doroghazi J.R."/>
            <person name="Metcalf W.W."/>
        </authorList>
    </citation>
    <scope>NUCLEOTIDE SEQUENCE [LARGE SCALE GENOMIC DNA]</scope>
    <source>
        <strain evidence="5">NRRL ISP-5002</strain>
    </source>
</reference>
<comment type="caution">
    <text evidence="4">The sequence shown here is derived from an EMBL/GenBank/DDBJ whole genome shotgun (WGS) entry which is preliminary data.</text>
</comment>
<evidence type="ECO:0000313" key="4">
    <source>
        <dbReference type="EMBL" id="KPC59202.1"/>
    </source>
</evidence>
<dbReference type="Gene3D" id="1.10.357.10">
    <property type="entry name" value="Tetracycline Repressor, domain 2"/>
    <property type="match status" value="1"/>
</dbReference>
<proteinExistence type="predicted"/>
<protein>
    <submittedName>
        <fullName evidence="4">TetR family transcriptional regulator</fullName>
    </submittedName>
</protein>
<evidence type="ECO:0000313" key="5">
    <source>
        <dbReference type="Proteomes" id="UP000037982"/>
    </source>
</evidence>
<gene>
    <name evidence="4" type="ORF">ADL29_35930</name>
</gene>
<dbReference type="SUPFAM" id="SSF46689">
    <property type="entry name" value="Homeodomain-like"/>
    <property type="match status" value="1"/>
</dbReference>
<dbReference type="GO" id="GO:0003677">
    <property type="term" value="F:DNA binding"/>
    <property type="evidence" value="ECO:0007669"/>
    <property type="project" value="UniProtKB-UniRule"/>
</dbReference>
<dbReference type="PROSITE" id="PS50977">
    <property type="entry name" value="HTH_TETR_2"/>
    <property type="match status" value="1"/>
</dbReference>
<dbReference type="AlphaFoldDB" id="A0A0N0GVH3"/>
<dbReference type="Proteomes" id="UP000037982">
    <property type="component" value="Unassembled WGS sequence"/>
</dbReference>
<keyword evidence="5" id="KW-1185">Reference proteome</keyword>
<dbReference type="InterPro" id="IPR049513">
    <property type="entry name" value="TetR_C_40"/>
</dbReference>
<dbReference type="PANTHER" id="PTHR43479">
    <property type="entry name" value="ACREF/ENVCD OPERON REPRESSOR-RELATED"/>
    <property type="match status" value="1"/>
</dbReference>
<dbReference type="InterPro" id="IPR001647">
    <property type="entry name" value="HTH_TetR"/>
</dbReference>
<dbReference type="PRINTS" id="PR00455">
    <property type="entry name" value="HTHTETR"/>
</dbReference>
<accession>A0A0N0GVH3</accession>
<keyword evidence="1 2" id="KW-0238">DNA-binding</keyword>
<evidence type="ECO:0000256" key="2">
    <source>
        <dbReference type="PROSITE-ProRule" id="PRU00335"/>
    </source>
</evidence>
<dbReference type="Pfam" id="PF21306">
    <property type="entry name" value="TetR_C_40"/>
    <property type="match status" value="1"/>
</dbReference>
<dbReference type="InterPro" id="IPR009057">
    <property type="entry name" value="Homeodomain-like_sf"/>
</dbReference>
<evidence type="ECO:0000259" key="3">
    <source>
        <dbReference type="PROSITE" id="PS50977"/>
    </source>
</evidence>
<organism evidence="4 5">
    <name type="scientific">Streptomyces chattanoogensis</name>
    <dbReference type="NCBI Taxonomy" id="66876"/>
    <lineage>
        <taxon>Bacteria</taxon>
        <taxon>Bacillati</taxon>
        <taxon>Actinomycetota</taxon>
        <taxon>Actinomycetes</taxon>
        <taxon>Kitasatosporales</taxon>
        <taxon>Streptomycetaceae</taxon>
        <taxon>Streptomyces</taxon>
    </lineage>
</organism>